<proteinExistence type="predicted"/>
<evidence type="ECO:0000313" key="1">
    <source>
        <dbReference type="EMBL" id="CAD8183793.1"/>
    </source>
</evidence>
<dbReference type="EMBL" id="CAJJDO010000081">
    <property type="protein sequence ID" value="CAD8183793.1"/>
    <property type="molecule type" value="Genomic_DNA"/>
</dbReference>
<dbReference type="Proteomes" id="UP000689195">
    <property type="component" value="Unassembled WGS sequence"/>
</dbReference>
<sequence length="367" mass="44362">MIEKNQQLLCMKHSEYATQVQLDEQLKGQQKYDIQYFKLTAINNWQNRKKKTQTKQLNLLSYSMRQFNHFHTILQEYTIKKERYEYKFQSNQNADLKVYRRNERFKAKIIFMQCIIGNFLIESEIRQIKEIAANIHYYYILILSNIIKIIRQNFKFQHQFEYNFDIARDNAQINLNNNNYVKFQDLILIILKQLLVLVNNQKCCIYNTQDHSQCDWPVSRGDDSFQCVRTSQEAIGRRVGQNKQAQVRLHKQLQMIKNTNQFSVAFKENRDLEDKLRQQLSLRIIKSPQTQRKVYCFSLSKSHDLMISCSDDNQIVIWGKAFKESSEFKQFIITQRKRIQSVFFLIQQYNNYLSFLRINRKIYQQQQ</sequence>
<dbReference type="AlphaFoldDB" id="A0A8S1W4C9"/>
<gene>
    <name evidence="1" type="ORF">PPENT_87.1.T0810182</name>
</gene>
<name>A0A8S1W4C9_9CILI</name>
<keyword evidence="2" id="KW-1185">Reference proteome</keyword>
<reference evidence="1" key="1">
    <citation type="submission" date="2021-01" db="EMBL/GenBank/DDBJ databases">
        <authorList>
            <consortium name="Genoscope - CEA"/>
            <person name="William W."/>
        </authorList>
    </citation>
    <scope>NUCLEOTIDE SEQUENCE</scope>
</reference>
<accession>A0A8S1W4C9</accession>
<comment type="caution">
    <text evidence="1">The sequence shown here is derived from an EMBL/GenBank/DDBJ whole genome shotgun (WGS) entry which is preliminary data.</text>
</comment>
<protein>
    <submittedName>
        <fullName evidence="1">Uncharacterized protein</fullName>
    </submittedName>
</protein>
<evidence type="ECO:0000313" key="2">
    <source>
        <dbReference type="Proteomes" id="UP000689195"/>
    </source>
</evidence>
<organism evidence="1 2">
    <name type="scientific">Paramecium pentaurelia</name>
    <dbReference type="NCBI Taxonomy" id="43138"/>
    <lineage>
        <taxon>Eukaryota</taxon>
        <taxon>Sar</taxon>
        <taxon>Alveolata</taxon>
        <taxon>Ciliophora</taxon>
        <taxon>Intramacronucleata</taxon>
        <taxon>Oligohymenophorea</taxon>
        <taxon>Peniculida</taxon>
        <taxon>Parameciidae</taxon>
        <taxon>Paramecium</taxon>
    </lineage>
</organism>